<reference evidence="4" key="3">
    <citation type="submission" date="2025-04" db="UniProtKB">
        <authorList>
            <consortium name="RefSeq"/>
        </authorList>
    </citation>
    <scope>IDENTIFICATION</scope>
    <source>
        <strain evidence="4">CBS 781.70</strain>
    </source>
</reference>
<feature type="region of interest" description="Disordered" evidence="1">
    <location>
        <begin position="216"/>
        <end position="247"/>
    </location>
</feature>
<accession>A0A6G1GHT2</accession>
<reference evidence="2 4" key="1">
    <citation type="submission" date="2020-01" db="EMBL/GenBank/DDBJ databases">
        <authorList>
            <consortium name="DOE Joint Genome Institute"/>
            <person name="Haridas S."/>
            <person name="Albert R."/>
            <person name="Binder M."/>
            <person name="Bloem J."/>
            <person name="Labutti K."/>
            <person name="Salamov A."/>
            <person name="Andreopoulos B."/>
            <person name="Baker S.E."/>
            <person name="Barry K."/>
            <person name="Bills G."/>
            <person name="Bluhm B.H."/>
            <person name="Cannon C."/>
            <person name="Castanera R."/>
            <person name="Culley D.E."/>
            <person name="Daum C."/>
            <person name="Ezra D."/>
            <person name="Gonzalez J.B."/>
            <person name="Henrissat B."/>
            <person name="Kuo A."/>
            <person name="Liang C."/>
            <person name="Lipzen A."/>
            <person name="Lutzoni F."/>
            <person name="Magnuson J."/>
            <person name="Mondo S."/>
            <person name="Nolan M."/>
            <person name="Ohm R."/>
            <person name="Pangilinan J."/>
            <person name="Park H.-J."/>
            <person name="Ramirez L."/>
            <person name="Alfaro M."/>
            <person name="Sun H."/>
            <person name="Tritt A."/>
            <person name="Yoshinaga Y."/>
            <person name="Zwiers L.-H."/>
            <person name="Turgeon B.G."/>
            <person name="Goodwin S.B."/>
            <person name="Spatafora J.W."/>
            <person name="Crous P.W."/>
            <person name="Grigoriev I.V."/>
        </authorList>
    </citation>
    <scope>NUCLEOTIDE SEQUENCE</scope>
    <source>
        <strain evidence="2 4">CBS 781.70</strain>
    </source>
</reference>
<proteinExistence type="predicted"/>
<feature type="region of interest" description="Disordered" evidence="1">
    <location>
        <begin position="1"/>
        <end position="57"/>
    </location>
</feature>
<dbReference type="GeneID" id="54422669"/>
<sequence>MGNCSSNVERRSHKTMRKSPSDLNKAPTPPIPEIVVSGPHCDEPHPVGYSAAAPPNVNRTHLVPPTPYWKVKQDLKPKQLQQRQQLQQPYTTMKAEYYERRRPVSPWYYSRSSRATGATPTRNPATRSKPRTETRYRTVRRAPPRLPLRTPARHDYAADYRYIRSTPGGVTSAFSSDSSSSVSDTGSVYEINDPRAKRLWRQSIARHRAAERARHIANQNFVQKNPRTKPKKQSIRHRISNVDTAVR</sequence>
<feature type="compositionally biased region" description="Polar residues" evidence="1">
    <location>
        <begin position="110"/>
        <end position="126"/>
    </location>
</feature>
<feature type="compositionally biased region" description="Basic residues" evidence="1">
    <location>
        <begin position="226"/>
        <end position="239"/>
    </location>
</feature>
<dbReference type="AlphaFoldDB" id="A0A6G1GHT2"/>
<gene>
    <name evidence="2 4" type="ORF">P152DRAFT_487471</name>
</gene>
<evidence type="ECO:0000256" key="1">
    <source>
        <dbReference type="SAM" id="MobiDB-lite"/>
    </source>
</evidence>
<dbReference type="EMBL" id="ML975149">
    <property type="protein sequence ID" value="KAF1817638.1"/>
    <property type="molecule type" value="Genomic_DNA"/>
</dbReference>
<keyword evidence="3" id="KW-1185">Reference proteome</keyword>
<evidence type="ECO:0000313" key="4">
    <source>
        <dbReference type="RefSeq" id="XP_033539269.1"/>
    </source>
</evidence>
<name>A0A6G1GHT2_9PEZI</name>
<dbReference type="Proteomes" id="UP000504638">
    <property type="component" value="Unplaced"/>
</dbReference>
<reference evidence="4" key="2">
    <citation type="submission" date="2020-04" db="EMBL/GenBank/DDBJ databases">
        <authorList>
            <consortium name="NCBI Genome Project"/>
        </authorList>
    </citation>
    <scope>NUCLEOTIDE SEQUENCE</scope>
    <source>
        <strain evidence="4">CBS 781.70</strain>
    </source>
</reference>
<feature type="region of interest" description="Disordered" evidence="1">
    <location>
        <begin position="110"/>
        <end position="134"/>
    </location>
</feature>
<organism evidence="2">
    <name type="scientific">Eremomyces bilateralis CBS 781.70</name>
    <dbReference type="NCBI Taxonomy" id="1392243"/>
    <lineage>
        <taxon>Eukaryota</taxon>
        <taxon>Fungi</taxon>
        <taxon>Dikarya</taxon>
        <taxon>Ascomycota</taxon>
        <taxon>Pezizomycotina</taxon>
        <taxon>Dothideomycetes</taxon>
        <taxon>Dothideomycetes incertae sedis</taxon>
        <taxon>Eremomycetales</taxon>
        <taxon>Eremomycetaceae</taxon>
        <taxon>Eremomyces</taxon>
    </lineage>
</organism>
<dbReference type="RefSeq" id="XP_033539269.1">
    <property type="nucleotide sequence ID" value="XM_033682099.1"/>
</dbReference>
<evidence type="ECO:0000313" key="3">
    <source>
        <dbReference type="Proteomes" id="UP000504638"/>
    </source>
</evidence>
<evidence type="ECO:0000313" key="2">
    <source>
        <dbReference type="EMBL" id="KAF1817638.1"/>
    </source>
</evidence>
<protein>
    <submittedName>
        <fullName evidence="2 4">Uncharacterized protein</fullName>
    </submittedName>
</protein>